<gene>
    <name evidence="2" type="ORF">WG78_11145</name>
</gene>
<dbReference type="STRING" id="857265.WG78_11145"/>
<protein>
    <recommendedName>
        <fullName evidence="4">Transglycosylase SLT domain protein</fullName>
    </recommendedName>
</protein>
<dbReference type="SUPFAM" id="SSF53955">
    <property type="entry name" value="Lysozyme-like"/>
    <property type="match status" value="1"/>
</dbReference>
<keyword evidence="3" id="KW-1185">Reference proteome</keyword>
<dbReference type="InterPro" id="IPR023346">
    <property type="entry name" value="Lysozyme-like_dom_sf"/>
</dbReference>
<accession>A0A0N0GNQ2</accession>
<name>A0A0N0GNQ2_9NEIS</name>
<feature type="chain" id="PRO_5005849750" description="Transglycosylase SLT domain protein" evidence="1">
    <location>
        <begin position="20"/>
        <end position="221"/>
    </location>
</feature>
<reference evidence="2 3" key="1">
    <citation type="submission" date="2015-07" db="EMBL/GenBank/DDBJ databases">
        <title>Draft genome sequence of the Amantichitinum ursilacus IGB-41, a new chitin-degrading bacterium.</title>
        <authorList>
            <person name="Kirstahler P."/>
            <person name="Guenther M."/>
            <person name="Grumaz C."/>
            <person name="Rupp S."/>
            <person name="Zibek S."/>
            <person name="Sohn K."/>
        </authorList>
    </citation>
    <scope>NUCLEOTIDE SEQUENCE [LARGE SCALE GENOMIC DNA]</scope>
    <source>
        <strain evidence="2 3">IGB-41</strain>
    </source>
</reference>
<evidence type="ECO:0000256" key="1">
    <source>
        <dbReference type="SAM" id="SignalP"/>
    </source>
</evidence>
<dbReference type="OrthoDB" id="8584238at2"/>
<organism evidence="2 3">
    <name type="scientific">Amantichitinum ursilacus</name>
    <dbReference type="NCBI Taxonomy" id="857265"/>
    <lineage>
        <taxon>Bacteria</taxon>
        <taxon>Pseudomonadati</taxon>
        <taxon>Pseudomonadota</taxon>
        <taxon>Betaproteobacteria</taxon>
        <taxon>Neisseriales</taxon>
        <taxon>Chitinibacteraceae</taxon>
        <taxon>Amantichitinum</taxon>
    </lineage>
</organism>
<comment type="caution">
    <text evidence="2">The sequence shown here is derived from an EMBL/GenBank/DDBJ whole genome shotgun (WGS) entry which is preliminary data.</text>
</comment>
<evidence type="ECO:0008006" key="4">
    <source>
        <dbReference type="Google" id="ProtNLM"/>
    </source>
</evidence>
<evidence type="ECO:0000313" key="3">
    <source>
        <dbReference type="Proteomes" id="UP000037939"/>
    </source>
</evidence>
<dbReference type="RefSeq" id="WP_053937879.1">
    <property type="nucleotide sequence ID" value="NZ_LAQT01000008.1"/>
</dbReference>
<dbReference type="EMBL" id="LAQT01000008">
    <property type="protein sequence ID" value="KPC53042.1"/>
    <property type="molecule type" value="Genomic_DNA"/>
</dbReference>
<evidence type="ECO:0000313" key="2">
    <source>
        <dbReference type="EMBL" id="KPC53042.1"/>
    </source>
</evidence>
<dbReference type="Proteomes" id="UP000037939">
    <property type="component" value="Unassembled WGS sequence"/>
</dbReference>
<dbReference type="Gene3D" id="1.10.530.10">
    <property type="match status" value="1"/>
</dbReference>
<keyword evidence="1" id="KW-0732">Signal</keyword>
<sequence>MHRLLGLIAALWICAAALAAPLPGDAPALIPQLKTELASFWPGVQPRAWVPALIEQESGWKTHAQLKTSRELGCGLGQFTKAYDAAGRVRFDALAEARGLDRSLVGWTWRDCARAQYQLRAVVLKLRVNDRQCAPLMADNRSAKACAAAMYNGGAGSVARRIRSCQAQSGCQPGVWFGQLERQCPQGRAKAAGYGESFCDINSRYPARVEARMWRYSEVMR</sequence>
<feature type="signal peptide" evidence="1">
    <location>
        <begin position="1"/>
        <end position="19"/>
    </location>
</feature>
<proteinExistence type="predicted"/>
<dbReference type="AlphaFoldDB" id="A0A0N0GNQ2"/>